<organism evidence="6 7">
    <name type="scientific">Sulfurovum xiamenensis</name>
    <dbReference type="NCBI Taxonomy" id="3019066"/>
    <lineage>
        <taxon>Bacteria</taxon>
        <taxon>Pseudomonadati</taxon>
        <taxon>Campylobacterota</taxon>
        <taxon>Epsilonproteobacteria</taxon>
        <taxon>Campylobacterales</taxon>
        <taxon>Sulfurovaceae</taxon>
        <taxon>Sulfurovum</taxon>
    </lineage>
</organism>
<sequence length="141" mass="16572">MTFILGVYLSWIQPLNFKLYIDSDSDVIRFIGLILLFVSLILTILAYRMFKNHFTPHAPFSTPTVLIDSGVFAMSRNPVYLALVLSQFGLGFVLDMVWLLPSALILWITLHYLIVPDEEKILESLFKERYTHYKQHTRRWF</sequence>
<dbReference type="Pfam" id="PF04191">
    <property type="entry name" value="PEMT"/>
    <property type="match status" value="1"/>
</dbReference>
<keyword evidence="7" id="KW-1185">Reference proteome</keyword>
<evidence type="ECO:0000256" key="2">
    <source>
        <dbReference type="ARBA" id="ARBA00022692"/>
    </source>
</evidence>
<protein>
    <submittedName>
        <fullName evidence="6">Isoprenylcysteine carboxylmethyltransferase family protein</fullName>
    </submittedName>
</protein>
<dbReference type="PANTHER" id="PTHR43847:SF1">
    <property type="entry name" value="BLL3993 PROTEIN"/>
    <property type="match status" value="1"/>
</dbReference>
<evidence type="ECO:0000256" key="4">
    <source>
        <dbReference type="ARBA" id="ARBA00023136"/>
    </source>
</evidence>
<dbReference type="InterPro" id="IPR052527">
    <property type="entry name" value="Metal_cation-efflux_comp"/>
</dbReference>
<reference evidence="6" key="1">
    <citation type="submission" date="2023-01" db="EMBL/GenBank/DDBJ databases">
        <title>Sulfurovum sp. XTW-4 genome assembly.</title>
        <authorList>
            <person name="Wang J."/>
        </authorList>
    </citation>
    <scope>NUCLEOTIDE SEQUENCE</scope>
    <source>
        <strain evidence="6">XTW-4</strain>
    </source>
</reference>
<evidence type="ECO:0000256" key="5">
    <source>
        <dbReference type="SAM" id="Phobius"/>
    </source>
</evidence>
<evidence type="ECO:0000313" key="7">
    <source>
        <dbReference type="Proteomes" id="UP001169066"/>
    </source>
</evidence>
<dbReference type="EMBL" id="JAQIBC010000002">
    <property type="protein sequence ID" value="MDM5263581.1"/>
    <property type="molecule type" value="Genomic_DNA"/>
</dbReference>
<dbReference type="RefSeq" id="WP_289401645.1">
    <property type="nucleotide sequence ID" value="NZ_JAQIBC010000002.1"/>
</dbReference>
<feature type="transmembrane region" description="Helical" evidence="5">
    <location>
        <begin position="27"/>
        <end position="47"/>
    </location>
</feature>
<gene>
    <name evidence="6" type="ORF">PF327_05160</name>
</gene>
<keyword evidence="3 5" id="KW-1133">Transmembrane helix</keyword>
<keyword evidence="4 5" id="KW-0472">Membrane</keyword>
<name>A0ABT7QR73_9BACT</name>
<dbReference type="Gene3D" id="1.20.120.1630">
    <property type="match status" value="1"/>
</dbReference>
<accession>A0ABT7QR73</accession>
<dbReference type="InterPro" id="IPR007318">
    <property type="entry name" value="Phopholipid_MeTrfase"/>
</dbReference>
<keyword evidence="2 5" id="KW-0812">Transmembrane</keyword>
<dbReference type="PANTHER" id="PTHR43847">
    <property type="entry name" value="BLL3993 PROTEIN"/>
    <property type="match status" value="1"/>
</dbReference>
<comment type="caution">
    <text evidence="6">The sequence shown here is derived from an EMBL/GenBank/DDBJ whole genome shotgun (WGS) entry which is preliminary data.</text>
</comment>
<evidence type="ECO:0000256" key="3">
    <source>
        <dbReference type="ARBA" id="ARBA00022989"/>
    </source>
</evidence>
<feature type="transmembrane region" description="Helical" evidence="5">
    <location>
        <begin position="79"/>
        <end position="108"/>
    </location>
</feature>
<evidence type="ECO:0000256" key="1">
    <source>
        <dbReference type="ARBA" id="ARBA00004127"/>
    </source>
</evidence>
<proteinExistence type="predicted"/>
<dbReference type="Proteomes" id="UP001169066">
    <property type="component" value="Unassembled WGS sequence"/>
</dbReference>
<evidence type="ECO:0000313" key="6">
    <source>
        <dbReference type="EMBL" id="MDM5263581.1"/>
    </source>
</evidence>
<comment type="subcellular location">
    <subcellularLocation>
        <location evidence="1">Endomembrane system</location>
        <topology evidence="1">Multi-pass membrane protein</topology>
    </subcellularLocation>
</comment>